<organism evidence="1 2">
    <name type="scientific">Candidatus Methanogaster sp</name>
    <dbReference type="NCBI Taxonomy" id="3386292"/>
    <lineage>
        <taxon>Archaea</taxon>
        <taxon>Methanobacteriati</taxon>
        <taxon>Methanobacteriota</taxon>
        <taxon>Stenosarchaea group</taxon>
        <taxon>Methanomicrobia</taxon>
        <taxon>Methanosarcinales</taxon>
        <taxon>ANME-2 cluster</taxon>
        <taxon>Candidatus Methanogasteraceae</taxon>
        <taxon>Candidatus Methanogaster</taxon>
    </lineage>
</organism>
<comment type="caution">
    <text evidence="1">The sequence shown here is derived from an EMBL/GenBank/DDBJ whole genome shotgun (WGS) entry which is preliminary data.</text>
</comment>
<protein>
    <submittedName>
        <fullName evidence="1">Uncharacterized protein</fullName>
    </submittedName>
</protein>
<gene>
    <name evidence="1" type="ORF">C4B59_01280</name>
</gene>
<dbReference type="Proteomes" id="UP000248329">
    <property type="component" value="Unassembled WGS sequence"/>
</dbReference>
<sequence length="87" mass="10222">MAGALVFTAFDNVFPRFFSIIMALWVMTNNIDFSSWSCHGVHQENGSTAHYNKLSYIRTLPTFEMVPEEQYVEEMRRLRETIKEKDP</sequence>
<accession>A0AC61L630</accession>
<dbReference type="EMBL" id="PQXF01000002">
    <property type="protein sequence ID" value="PXF61890.1"/>
    <property type="molecule type" value="Genomic_DNA"/>
</dbReference>
<evidence type="ECO:0000313" key="1">
    <source>
        <dbReference type="EMBL" id="PXF61890.1"/>
    </source>
</evidence>
<name>A0AC61L630_9EURY</name>
<proteinExistence type="predicted"/>
<reference evidence="1" key="1">
    <citation type="submission" date="2018-01" db="EMBL/GenBank/DDBJ databases">
        <authorList>
            <person name="Krukenberg V."/>
        </authorList>
    </citation>
    <scope>NUCLEOTIDE SEQUENCE</scope>
    <source>
        <strain evidence="1">E20ANME2</strain>
    </source>
</reference>
<evidence type="ECO:0000313" key="2">
    <source>
        <dbReference type="Proteomes" id="UP000248329"/>
    </source>
</evidence>